<dbReference type="InterPro" id="IPR035905">
    <property type="entry name" value="Barstar-like_sf"/>
</dbReference>
<dbReference type="SUPFAM" id="SSF52038">
    <property type="entry name" value="Barstar-related"/>
    <property type="match status" value="1"/>
</dbReference>
<evidence type="ECO:0000313" key="3">
    <source>
        <dbReference type="EMBL" id="MBO1264946.1"/>
    </source>
</evidence>
<keyword evidence="4" id="KW-1185">Reference proteome</keyword>
<evidence type="ECO:0000313" key="4">
    <source>
        <dbReference type="Proteomes" id="UP000664218"/>
    </source>
</evidence>
<dbReference type="Proteomes" id="UP000664218">
    <property type="component" value="Unassembled WGS sequence"/>
</dbReference>
<dbReference type="RefSeq" id="WP_207599468.1">
    <property type="nucleotide sequence ID" value="NZ_JAFNJU010000005.1"/>
</dbReference>
<comment type="similarity">
    <text evidence="1">Belongs to the barstar family.</text>
</comment>
<reference evidence="3" key="1">
    <citation type="submission" date="2021-03" db="EMBL/GenBank/DDBJ databases">
        <title>Proteiniclasticum marinus sp. nov., isolated from tidal flat sediment.</title>
        <authorList>
            <person name="Namirimu T."/>
            <person name="Yang J.-A."/>
            <person name="Yang S.-H."/>
            <person name="Kim Y.-J."/>
            <person name="Kwon K.K."/>
        </authorList>
    </citation>
    <scope>NUCLEOTIDE SEQUENCE</scope>
    <source>
        <strain evidence="3">SCR006</strain>
    </source>
</reference>
<comment type="caution">
    <text evidence="3">The sequence shown here is derived from an EMBL/GenBank/DDBJ whole genome shotgun (WGS) entry which is preliminary data.</text>
</comment>
<dbReference type="Pfam" id="PF01337">
    <property type="entry name" value="Barstar"/>
    <property type="match status" value="1"/>
</dbReference>
<proteinExistence type="inferred from homology"/>
<dbReference type="EMBL" id="JAFNJU010000005">
    <property type="protein sequence ID" value="MBO1264946.1"/>
    <property type="molecule type" value="Genomic_DNA"/>
</dbReference>
<name>A0A939KJD8_9CLOT</name>
<protein>
    <submittedName>
        <fullName evidence="3">Barstar family protein</fullName>
    </submittedName>
</protein>
<evidence type="ECO:0000259" key="2">
    <source>
        <dbReference type="Pfam" id="PF01337"/>
    </source>
</evidence>
<dbReference type="InterPro" id="IPR000468">
    <property type="entry name" value="Barstar"/>
</dbReference>
<dbReference type="Gene3D" id="3.30.370.10">
    <property type="entry name" value="Barstar-like"/>
    <property type="match status" value="1"/>
</dbReference>
<accession>A0A939KJD8</accession>
<organism evidence="3 4">
    <name type="scientific">Proteiniclasticum aestuarii</name>
    <dbReference type="NCBI Taxonomy" id="2817862"/>
    <lineage>
        <taxon>Bacteria</taxon>
        <taxon>Bacillati</taxon>
        <taxon>Bacillota</taxon>
        <taxon>Clostridia</taxon>
        <taxon>Eubacteriales</taxon>
        <taxon>Clostridiaceae</taxon>
        <taxon>Proteiniclasticum</taxon>
    </lineage>
</organism>
<sequence length="90" mass="10797">MNRIMLNGKRMITREVTHAYLKRKFSFPDYYGRNLDALWDLLSTRAKETEIVIVNAHCIRENLGHYGTSLLKVFEDLQEENRRMKVFYLN</sequence>
<evidence type="ECO:0000256" key="1">
    <source>
        <dbReference type="ARBA" id="ARBA00006845"/>
    </source>
</evidence>
<gene>
    <name evidence="3" type="ORF">J3A84_07885</name>
</gene>
<dbReference type="AlphaFoldDB" id="A0A939KJD8"/>
<feature type="domain" description="Barstar (barnase inhibitor)" evidence="2">
    <location>
        <begin position="3"/>
        <end position="86"/>
    </location>
</feature>